<dbReference type="InterPro" id="IPR045866">
    <property type="entry name" value="FAM210A/B-like"/>
</dbReference>
<dbReference type="PANTHER" id="PTHR21377">
    <property type="entry name" value="PROTEIN FAM210B, MITOCHONDRIAL"/>
    <property type="match status" value="1"/>
</dbReference>
<accession>A0A0G4H3W9</accession>
<dbReference type="InParanoid" id="A0A0G4H3W9"/>
<dbReference type="VEuPathDB" id="CryptoDB:Vbra_6566"/>
<reference evidence="2 3" key="1">
    <citation type="submission" date="2014-11" db="EMBL/GenBank/DDBJ databases">
        <authorList>
            <person name="Zhu J."/>
            <person name="Qi W."/>
            <person name="Song R."/>
        </authorList>
    </citation>
    <scope>NUCLEOTIDE SEQUENCE [LARGE SCALE GENOMIC DNA]</scope>
</reference>
<dbReference type="Proteomes" id="UP000041254">
    <property type="component" value="Unassembled WGS sequence"/>
</dbReference>
<dbReference type="EMBL" id="CDMY01000982">
    <property type="protein sequence ID" value="CEM38402.1"/>
    <property type="molecule type" value="Genomic_DNA"/>
</dbReference>
<feature type="domain" description="DUF1279" evidence="1">
    <location>
        <begin position="71"/>
        <end position="163"/>
    </location>
</feature>
<evidence type="ECO:0000313" key="2">
    <source>
        <dbReference type="EMBL" id="CEM38402.1"/>
    </source>
</evidence>
<keyword evidence="3" id="KW-1185">Reference proteome</keyword>
<dbReference type="AlphaFoldDB" id="A0A0G4H3W9"/>
<organism evidence="2 3">
    <name type="scientific">Vitrella brassicaformis (strain CCMP3155)</name>
    <dbReference type="NCBI Taxonomy" id="1169540"/>
    <lineage>
        <taxon>Eukaryota</taxon>
        <taxon>Sar</taxon>
        <taxon>Alveolata</taxon>
        <taxon>Colpodellida</taxon>
        <taxon>Vitrellaceae</taxon>
        <taxon>Vitrella</taxon>
    </lineage>
</organism>
<dbReference type="PhylomeDB" id="A0A0G4H3W9"/>
<evidence type="ECO:0000259" key="1">
    <source>
        <dbReference type="Pfam" id="PF06916"/>
    </source>
</evidence>
<dbReference type="PANTHER" id="PTHR21377:SF18">
    <property type="entry name" value="DUF1279 DOMAIN-CONTAINING PROTEIN"/>
    <property type="match status" value="1"/>
</dbReference>
<evidence type="ECO:0000313" key="3">
    <source>
        <dbReference type="Proteomes" id="UP000041254"/>
    </source>
</evidence>
<dbReference type="Pfam" id="PF06916">
    <property type="entry name" value="FAM210A-B_dom"/>
    <property type="match status" value="1"/>
</dbReference>
<dbReference type="InterPro" id="IPR009688">
    <property type="entry name" value="FAM210A/B-like_dom"/>
</dbReference>
<dbReference type="GO" id="GO:0005739">
    <property type="term" value="C:mitochondrion"/>
    <property type="evidence" value="ECO:0007669"/>
    <property type="project" value="TreeGrafter"/>
</dbReference>
<proteinExistence type="predicted"/>
<sequence length="202" mass="22035">MRERMAAVGRRKHVEAARLRLKAALGELRRRQGVIRQAYHARRVKLTEMRRRVVKRSKAVAKKMGHGLVGMWHKYGWIGIGTYLSVYVSTLSLLFAAVNTGIFTADDAKRYLESLPEFFSKHIDASKLSSGVDTVWGRFLVAWVLTKIVEPARALTTVALVPLVLRVMGRGGPAGQRAGALLKKAAGSKAGGGATADKAKGT</sequence>
<gene>
    <name evidence="2" type="ORF">Vbra_6566</name>
</gene>
<protein>
    <recommendedName>
        <fullName evidence="1">DUF1279 domain-containing protein</fullName>
    </recommendedName>
</protein>
<dbReference type="STRING" id="1169540.A0A0G4H3W9"/>
<name>A0A0G4H3W9_VITBC</name>